<dbReference type="Proteomes" id="UP001295423">
    <property type="component" value="Unassembled WGS sequence"/>
</dbReference>
<name>A0AAD2JGJ2_9STRA</name>
<keyword evidence="4" id="KW-1185">Reference proteome</keyword>
<comment type="caution">
    <text evidence="3">The sequence shown here is derived from an EMBL/GenBank/DDBJ whole genome shotgun (WGS) entry which is preliminary data.</text>
</comment>
<evidence type="ECO:0000313" key="3">
    <source>
        <dbReference type="EMBL" id="CAJ1946581.1"/>
    </source>
</evidence>
<feature type="domain" description="DUF6824" evidence="2">
    <location>
        <begin position="540"/>
        <end position="619"/>
    </location>
</feature>
<sequence>MTTPVSISNPSSFCGFIWSGPRAHDQKSADRRMATDEGYEAMIGEGMKNLSFNEIQKEQEVLHGITDNVDLSESATDELLLTLTGHLNRLKKGSAYETAERKSTAHAANRDLQMAFLRANRFHPKESAEKIIKFFNMKQDLFGEESLNRDITAQDLNDDDMKALSEGYFQYSPFRDRSGRKLLLTFPGLRTTGNVRAELRVRYYAMANCVETLVDISKGVVVVNYMVKQYQDRWDSAGYIEATELFNVVPLNTAGIHTCVCTKMESMIINACVALMPYRTRVKSKVHLGSHVECQYLLATYGITKGALPLRGANHDMDLTYWNTWFQQRKIQEQREHPSRIQFHRNSSSMESSSIASQLNKNNNAAIVSHGPMSSISGNENDVLCLGRIVKRMGNERLHSLGLLYATAYDNGSVADRRKIVNGIIDEIHRHGGRFLKPDSSSDARSLDDDESPPRLKELSLNEQRTKVMQLFRNLRRRQARGNGPVSTAPALAESSSSSSVPATSSSALPALTPSGTLAVSSETSPQQPPMIVSRPNPEDVLFGQQNENPGNQLLRELVGSLSEEYNRAGRGEKKKIAAQLANSIHESGGRFLKPMDDGRWEIAPFEVACDKISKHFRNIRRKR</sequence>
<organism evidence="3 4">
    <name type="scientific">Cylindrotheca closterium</name>
    <dbReference type="NCBI Taxonomy" id="2856"/>
    <lineage>
        <taxon>Eukaryota</taxon>
        <taxon>Sar</taxon>
        <taxon>Stramenopiles</taxon>
        <taxon>Ochrophyta</taxon>
        <taxon>Bacillariophyta</taxon>
        <taxon>Bacillariophyceae</taxon>
        <taxon>Bacillariophycidae</taxon>
        <taxon>Bacillariales</taxon>
        <taxon>Bacillariaceae</taxon>
        <taxon>Cylindrotheca</taxon>
    </lineage>
</organism>
<feature type="region of interest" description="Disordered" evidence="1">
    <location>
        <begin position="476"/>
        <end position="550"/>
    </location>
</feature>
<evidence type="ECO:0000259" key="2">
    <source>
        <dbReference type="Pfam" id="PF20710"/>
    </source>
</evidence>
<dbReference type="AlphaFoldDB" id="A0AAD2JGJ2"/>
<feature type="domain" description="DUF6824" evidence="2">
    <location>
        <begin position="382"/>
        <end position="473"/>
    </location>
</feature>
<feature type="compositionally biased region" description="Low complexity" evidence="1">
    <location>
        <begin position="347"/>
        <end position="356"/>
    </location>
</feature>
<evidence type="ECO:0000313" key="4">
    <source>
        <dbReference type="Proteomes" id="UP001295423"/>
    </source>
</evidence>
<dbReference type="Pfam" id="PF20710">
    <property type="entry name" value="DUF6824"/>
    <property type="match status" value="2"/>
</dbReference>
<reference evidence="3" key="1">
    <citation type="submission" date="2023-08" db="EMBL/GenBank/DDBJ databases">
        <authorList>
            <person name="Audoor S."/>
            <person name="Bilcke G."/>
        </authorList>
    </citation>
    <scope>NUCLEOTIDE SEQUENCE</scope>
</reference>
<feature type="compositionally biased region" description="Low complexity" evidence="1">
    <location>
        <begin position="487"/>
        <end position="515"/>
    </location>
</feature>
<dbReference type="EMBL" id="CAKOGP040001714">
    <property type="protein sequence ID" value="CAJ1946581.1"/>
    <property type="molecule type" value="Genomic_DNA"/>
</dbReference>
<feature type="region of interest" description="Disordered" evidence="1">
    <location>
        <begin position="336"/>
        <end position="356"/>
    </location>
</feature>
<accession>A0AAD2JGJ2</accession>
<proteinExistence type="predicted"/>
<protein>
    <recommendedName>
        <fullName evidence="2">DUF6824 domain-containing protein</fullName>
    </recommendedName>
</protein>
<dbReference type="InterPro" id="IPR049227">
    <property type="entry name" value="DUF6824"/>
</dbReference>
<feature type="region of interest" description="Disordered" evidence="1">
    <location>
        <begin position="433"/>
        <end position="457"/>
    </location>
</feature>
<gene>
    <name evidence="3" type="ORF">CYCCA115_LOCUS10723</name>
</gene>
<evidence type="ECO:0000256" key="1">
    <source>
        <dbReference type="SAM" id="MobiDB-lite"/>
    </source>
</evidence>
<feature type="compositionally biased region" description="Polar residues" evidence="1">
    <location>
        <begin position="516"/>
        <end position="526"/>
    </location>
</feature>